<gene>
    <name evidence="2" type="ORF">SAMN04487910_4618</name>
</gene>
<dbReference type="InterPro" id="IPR004360">
    <property type="entry name" value="Glyas_Fos-R_dOase_dom"/>
</dbReference>
<dbReference type="RefSeq" id="WP_091412784.1">
    <property type="nucleotide sequence ID" value="NZ_FOAB01000012.1"/>
</dbReference>
<dbReference type="STRING" id="1038014.SAMN04487910_4618"/>
<proteinExistence type="predicted"/>
<dbReference type="PROSITE" id="PS51819">
    <property type="entry name" value="VOC"/>
    <property type="match status" value="1"/>
</dbReference>
<dbReference type="Pfam" id="PF00903">
    <property type="entry name" value="Glyoxalase"/>
    <property type="match status" value="1"/>
</dbReference>
<name>A0A1H7X105_AQUAM</name>
<dbReference type="InterPro" id="IPR037523">
    <property type="entry name" value="VOC_core"/>
</dbReference>
<dbReference type="PANTHER" id="PTHR33993">
    <property type="entry name" value="GLYOXALASE-RELATED"/>
    <property type="match status" value="1"/>
</dbReference>
<dbReference type="OrthoDB" id="9804235at2"/>
<dbReference type="InterPro" id="IPR052164">
    <property type="entry name" value="Anthracycline_SecMetBiosynth"/>
</dbReference>
<dbReference type="CDD" id="cd07247">
    <property type="entry name" value="SgaA_N_like"/>
    <property type="match status" value="1"/>
</dbReference>
<evidence type="ECO:0000313" key="3">
    <source>
        <dbReference type="Proteomes" id="UP000198521"/>
    </source>
</evidence>
<feature type="domain" description="VOC" evidence="1">
    <location>
        <begin position="1"/>
        <end position="120"/>
    </location>
</feature>
<reference evidence="2 3" key="1">
    <citation type="submission" date="2016-10" db="EMBL/GenBank/DDBJ databases">
        <authorList>
            <person name="de Groot N.N."/>
        </authorList>
    </citation>
    <scope>NUCLEOTIDE SEQUENCE [LARGE SCALE GENOMIC DNA]</scope>
    <source>
        <strain evidence="2 3">DSM 25232</strain>
    </source>
</reference>
<organism evidence="2 3">
    <name type="scientific">Aquimarina amphilecti</name>
    <dbReference type="NCBI Taxonomy" id="1038014"/>
    <lineage>
        <taxon>Bacteria</taxon>
        <taxon>Pseudomonadati</taxon>
        <taxon>Bacteroidota</taxon>
        <taxon>Flavobacteriia</taxon>
        <taxon>Flavobacteriales</taxon>
        <taxon>Flavobacteriaceae</taxon>
        <taxon>Aquimarina</taxon>
    </lineage>
</organism>
<keyword evidence="3" id="KW-1185">Reference proteome</keyword>
<dbReference type="SUPFAM" id="SSF54593">
    <property type="entry name" value="Glyoxalase/Bleomycin resistance protein/Dihydroxybiphenyl dioxygenase"/>
    <property type="match status" value="1"/>
</dbReference>
<accession>A0A1H7X105</accession>
<dbReference type="Proteomes" id="UP000198521">
    <property type="component" value="Unassembled WGS sequence"/>
</dbReference>
<evidence type="ECO:0000313" key="2">
    <source>
        <dbReference type="EMBL" id="SEM27443.1"/>
    </source>
</evidence>
<dbReference type="InterPro" id="IPR029068">
    <property type="entry name" value="Glyas_Bleomycin-R_OHBP_Dase"/>
</dbReference>
<dbReference type="EMBL" id="FOAB01000012">
    <property type="protein sequence ID" value="SEM27443.1"/>
    <property type="molecule type" value="Genomic_DNA"/>
</dbReference>
<protein>
    <recommendedName>
        <fullName evidence="1">VOC domain-containing protein</fullName>
    </recommendedName>
</protein>
<dbReference type="PANTHER" id="PTHR33993:SF2">
    <property type="entry name" value="VOC DOMAIN-CONTAINING PROTEIN"/>
    <property type="match status" value="1"/>
</dbReference>
<evidence type="ECO:0000259" key="1">
    <source>
        <dbReference type="PROSITE" id="PS51819"/>
    </source>
</evidence>
<dbReference type="Gene3D" id="3.10.180.10">
    <property type="entry name" value="2,3-Dihydroxybiphenyl 1,2-Dioxygenase, domain 1"/>
    <property type="match status" value="1"/>
</dbReference>
<dbReference type="AlphaFoldDB" id="A0A1H7X105"/>
<sequence>MVTWFEIPVLNMDRAKSFYEKVFEIEIGIHNVGGLQMGWFPNKNVAGEVTGSLIEAGDNYKPSQNGVMIYFSCTDVANEMSRVEDAGGKILANKTQISKEHGYMAYFVDSEGNRISLHSLK</sequence>